<evidence type="ECO:0000256" key="1">
    <source>
        <dbReference type="SAM" id="Phobius"/>
    </source>
</evidence>
<keyword evidence="1" id="KW-0472">Membrane</keyword>
<sequence length="300" mass="32939">MALTDNTRGALLMALAMASFTINDAFTKSVTPYINTGQILFVRGIITCVLVYFIARHMGALRPIKTLLRPIIVLRCLCEVSASILYLKTLAMMGFANVSAIMQSLPLAVTLGAALFLNEKVGWRRWTAILVGFIGVLIILRPGPDGFTFGALLVVGAVFVTAGRDLLTRRMYTDIPSLTVTMTTSFVNTMFGAALIAPFGGWQPMDGYVWSHLFASAVLVVIGYQAVILSMRNGDIAFVAPFRYTSMIWAFSIGYFVFGESLNSWILLGTAIIVASGLYTFYRESRRRQPPIAKTSTRIQ</sequence>
<dbReference type="AlphaFoldDB" id="A0A135P661"/>
<reference evidence="3 4" key="1">
    <citation type="submission" date="2015-11" db="EMBL/GenBank/DDBJ databases">
        <title>Draft genome sequence of Agrobacterium sp. R89-1.</title>
        <authorList>
            <person name="Zahradnik J."/>
            <person name="Kyslikova E."/>
            <person name="Palyzova A."/>
            <person name="Kyslik P."/>
        </authorList>
    </citation>
    <scope>NUCLEOTIDE SEQUENCE [LARGE SCALE GENOMIC DNA]</scope>
    <source>
        <strain evidence="3 4">R89-1</strain>
    </source>
</reference>
<keyword evidence="4" id="KW-1185">Reference proteome</keyword>
<feature type="transmembrane region" description="Helical" evidence="1">
    <location>
        <begin position="264"/>
        <end position="282"/>
    </location>
</feature>
<name>A0A135P661_9HYPH</name>
<proteinExistence type="predicted"/>
<gene>
    <name evidence="3" type="ORF">ATO67_01500</name>
</gene>
<evidence type="ECO:0000313" key="4">
    <source>
        <dbReference type="Proteomes" id="UP000070498"/>
    </source>
</evidence>
<dbReference type="InterPro" id="IPR000620">
    <property type="entry name" value="EamA_dom"/>
</dbReference>
<dbReference type="Pfam" id="PF00892">
    <property type="entry name" value="EamA"/>
    <property type="match status" value="2"/>
</dbReference>
<dbReference type="GO" id="GO:0016020">
    <property type="term" value="C:membrane"/>
    <property type="evidence" value="ECO:0007669"/>
    <property type="project" value="InterPro"/>
</dbReference>
<evidence type="ECO:0000313" key="3">
    <source>
        <dbReference type="EMBL" id="KXG86921.1"/>
    </source>
</evidence>
<dbReference type="PANTHER" id="PTHR22911:SF135">
    <property type="entry name" value="BLR4310 PROTEIN"/>
    <property type="match status" value="1"/>
</dbReference>
<feature type="transmembrane region" description="Helical" evidence="1">
    <location>
        <begin position="123"/>
        <end position="140"/>
    </location>
</feature>
<comment type="caution">
    <text evidence="3">The sequence shown here is derived from an EMBL/GenBank/DDBJ whole genome shotgun (WGS) entry which is preliminary data.</text>
</comment>
<dbReference type="OrthoDB" id="7165334at2"/>
<feature type="transmembrane region" description="Helical" evidence="1">
    <location>
        <begin position="93"/>
        <end position="116"/>
    </location>
</feature>
<dbReference type="STRING" id="2052828.ATO67_01500"/>
<feature type="transmembrane region" description="Helical" evidence="1">
    <location>
        <begin position="146"/>
        <end position="163"/>
    </location>
</feature>
<dbReference type="SUPFAM" id="SSF103481">
    <property type="entry name" value="Multidrug resistance efflux transporter EmrE"/>
    <property type="match status" value="2"/>
</dbReference>
<feature type="domain" description="EamA" evidence="2">
    <location>
        <begin position="149"/>
        <end position="276"/>
    </location>
</feature>
<feature type="transmembrane region" description="Helical" evidence="1">
    <location>
        <begin position="209"/>
        <end position="229"/>
    </location>
</feature>
<organism evidence="3 4">
    <name type="scientific">Agrobacterium bohemicum</name>
    <dbReference type="NCBI Taxonomy" id="2052828"/>
    <lineage>
        <taxon>Bacteria</taxon>
        <taxon>Pseudomonadati</taxon>
        <taxon>Pseudomonadota</taxon>
        <taxon>Alphaproteobacteria</taxon>
        <taxon>Hyphomicrobiales</taxon>
        <taxon>Rhizobiaceae</taxon>
        <taxon>Rhizobium/Agrobacterium group</taxon>
        <taxon>Agrobacterium</taxon>
    </lineage>
</organism>
<dbReference type="Proteomes" id="UP000070498">
    <property type="component" value="Unassembled WGS sequence"/>
</dbReference>
<dbReference type="PANTHER" id="PTHR22911">
    <property type="entry name" value="ACYL-MALONYL CONDENSING ENZYME-RELATED"/>
    <property type="match status" value="1"/>
</dbReference>
<dbReference type="InterPro" id="IPR037185">
    <property type="entry name" value="EmrE-like"/>
</dbReference>
<keyword evidence="1" id="KW-0812">Transmembrane</keyword>
<dbReference type="RefSeq" id="WP_067644203.1">
    <property type="nucleotide sequence ID" value="NZ_KQ961023.1"/>
</dbReference>
<feature type="transmembrane region" description="Helical" evidence="1">
    <location>
        <begin position="37"/>
        <end position="55"/>
    </location>
</feature>
<feature type="transmembrane region" description="Helical" evidence="1">
    <location>
        <begin position="175"/>
        <end position="197"/>
    </location>
</feature>
<keyword evidence="1" id="KW-1133">Transmembrane helix</keyword>
<evidence type="ECO:0000259" key="2">
    <source>
        <dbReference type="Pfam" id="PF00892"/>
    </source>
</evidence>
<dbReference type="EMBL" id="LNUW01000015">
    <property type="protein sequence ID" value="KXG86921.1"/>
    <property type="molecule type" value="Genomic_DNA"/>
</dbReference>
<protein>
    <recommendedName>
        <fullName evidence="2">EamA domain-containing protein</fullName>
    </recommendedName>
</protein>
<accession>A0A135P661</accession>
<feature type="transmembrane region" description="Helical" evidence="1">
    <location>
        <begin position="236"/>
        <end position="258"/>
    </location>
</feature>
<feature type="domain" description="EamA" evidence="2">
    <location>
        <begin position="8"/>
        <end position="140"/>
    </location>
</feature>